<comment type="caution">
    <text evidence="2">The sequence shown here is derived from an EMBL/GenBank/DDBJ whole genome shotgun (WGS) entry which is preliminary data.</text>
</comment>
<dbReference type="AlphaFoldDB" id="A0A645G7X2"/>
<proteinExistence type="predicted"/>
<feature type="transmembrane region" description="Helical" evidence="1">
    <location>
        <begin position="9"/>
        <end position="26"/>
    </location>
</feature>
<organism evidence="2">
    <name type="scientific">bioreactor metagenome</name>
    <dbReference type="NCBI Taxonomy" id="1076179"/>
    <lineage>
        <taxon>unclassified sequences</taxon>
        <taxon>metagenomes</taxon>
        <taxon>ecological metagenomes</taxon>
    </lineage>
</organism>
<evidence type="ECO:0000313" key="2">
    <source>
        <dbReference type="EMBL" id="MPN21889.1"/>
    </source>
</evidence>
<keyword evidence="1" id="KW-0472">Membrane</keyword>
<protein>
    <submittedName>
        <fullName evidence="2">Uncharacterized protein</fullName>
    </submittedName>
</protein>
<dbReference type="EMBL" id="VSSQ01069971">
    <property type="protein sequence ID" value="MPN21889.1"/>
    <property type="molecule type" value="Genomic_DNA"/>
</dbReference>
<sequence>MVTREDDSLFDLCLACLGVLFFLFFYENKALDKQDDFLFRPNLLPHIGDINAVLIVRVALADRIWLVGRLRHTDVKRQESRVDPAQGRTKVDLV</sequence>
<keyword evidence="1" id="KW-0812">Transmembrane</keyword>
<feature type="transmembrane region" description="Helical" evidence="1">
    <location>
        <begin position="46"/>
        <end position="67"/>
    </location>
</feature>
<name>A0A645G7X2_9ZZZZ</name>
<accession>A0A645G7X2</accession>
<reference evidence="2" key="1">
    <citation type="submission" date="2019-08" db="EMBL/GenBank/DDBJ databases">
        <authorList>
            <person name="Kucharzyk K."/>
            <person name="Murdoch R.W."/>
            <person name="Higgins S."/>
            <person name="Loffler F."/>
        </authorList>
    </citation>
    <scope>NUCLEOTIDE SEQUENCE</scope>
</reference>
<evidence type="ECO:0000256" key="1">
    <source>
        <dbReference type="SAM" id="Phobius"/>
    </source>
</evidence>
<gene>
    <name evidence="2" type="ORF">SDC9_169271</name>
</gene>
<keyword evidence="1" id="KW-1133">Transmembrane helix</keyword>